<dbReference type="EMBL" id="CDOL01000112">
    <property type="protein sequence ID" value="CEN51944.1"/>
    <property type="molecule type" value="Genomic_DNA"/>
</dbReference>
<proteinExistence type="predicted"/>
<sequence>MDFTLLSIKDIMNLCNCSKHRAMKLRSEIADYYGIGRHLVTLWHLHDYLGIK</sequence>
<accession>A0A0B7IMU0</accession>
<evidence type="ECO:0000313" key="2">
    <source>
        <dbReference type="Proteomes" id="UP000038200"/>
    </source>
</evidence>
<dbReference type="AlphaFoldDB" id="A0A0B7IMU0"/>
<dbReference type="Proteomes" id="UP000038200">
    <property type="component" value="Unassembled WGS sequence"/>
</dbReference>
<reference evidence="1 2" key="1">
    <citation type="submission" date="2015-01" db="EMBL/GenBank/DDBJ databases">
        <authorList>
            <person name="Xiang T."/>
            <person name="Song Y."/>
            <person name="Huang L."/>
            <person name="Wang B."/>
            <person name="Wu P."/>
        </authorList>
    </citation>
    <scope>NUCLEOTIDE SEQUENCE [LARGE SCALE GENOMIC DNA]</scope>
    <source>
        <strain evidence="1 2">CcD93</strain>
    </source>
</reference>
<protein>
    <recommendedName>
        <fullName evidence="3">DNA-binding protein</fullName>
    </recommendedName>
</protein>
<evidence type="ECO:0000313" key="1">
    <source>
        <dbReference type="EMBL" id="CEN51944.1"/>
    </source>
</evidence>
<evidence type="ECO:0008006" key="3">
    <source>
        <dbReference type="Google" id="ProtNLM"/>
    </source>
</evidence>
<name>A0A0B7IMU0_9FLAO</name>
<gene>
    <name evidence="1" type="ORF">CCAND93_20050</name>
</gene>
<organism evidence="1 2">
    <name type="scientific">Capnocytophaga canis</name>
    <dbReference type="NCBI Taxonomy" id="1848903"/>
    <lineage>
        <taxon>Bacteria</taxon>
        <taxon>Pseudomonadati</taxon>
        <taxon>Bacteroidota</taxon>
        <taxon>Flavobacteriia</taxon>
        <taxon>Flavobacteriales</taxon>
        <taxon>Flavobacteriaceae</taxon>
        <taxon>Capnocytophaga</taxon>
    </lineage>
</organism>